<dbReference type="GO" id="GO:0042256">
    <property type="term" value="P:cytosolic ribosome assembly"/>
    <property type="evidence" value="ECO:0007669"/>
    <property type="project" value="UniProtKB-UniRule"/>
</dbReference>
<dbReference type="HAMAP" id="MF_01477">
    <property type="entry name" value="Iojap_RsfS"/>
    <property type="match status" value="1"/>
</dbReference>
<keyword evidence="2" id="KW-0678">Repressor</keyword>
<dbReference type="EMBL" id="FPKR01000001">
    <property type="protein sequence ID" value="SFZ70074.1"/>
    <property type="molecule type" value="Genomic_DNA"/>
</dbReference>
<dbReference type="NCBIfam" id="TIGR00090">
    <property type="entry name" value="rsfS_iojap_ybeB"/>
    <property type="match status" value="1"/>
</dbReference>
<comment type="similarity">
    <text evidence="1 2">Belongs to the Iojap/RsfS family.</text>
</comment>
<name>A0A1K2H3G4_9NEIS</name>
<dbReference type="STRING" id="1121279.SAMN02745887_00034"/>
<organism evidence="3 4">
    <name type="scientific">Chitinimonas taiwanensis DSM 18899</name>
    <dbReference type="NCBI Taxonomy" id="1121279"/>
    <lineage>
        <taxon>Bacteria</taxon>
        <taxon>Pseudomonadati</taxon>
        <taxon>Pseudomonadota</taxon>
        <taxon>Betaproteobacteria</taxon>
        <taxon>Neisseriales</taxon>
        <taxon>Chitinibacteraceae</taxon>
        <taxon>Chitinimonas</taxon>
    </lineage>
</organism>
<dbReference type="PANTHER" id="PTHR21043">
    <property type="entry name" value="IOJAP SUPERFAMILY ORTHOLOG"/>
    <property type="match status" value="1"/>
</dbReference>
<dbReference type="Proteomes" id="UP000186513">
    <property type="component" value="Unassembled WGS sequence"/>
</dbReference>
<dbReference type="RefSeq" id="WP_072426602.1">
    <property type="nucleotide sequence ID" value="NZ_FPKR01000001.1"/>
</dbReference>
<dbReference type="InterPro" id="IPR043519">
    <property type="entry name" value="NT_sf"/>
</dbReference>
<dbReference type="InterPro" id="IPR004394">
    <property type="entry name" value="Iojap/RsfS/C7orf30"/>
</dbReference>
<evidence type="ECO:0000256" key="1">
    <source>
        <dbReference type="ARBA" id="ARBA00010574"/>
    </source>
</evidence>
<keyword evidence="2" id="KW-0963">Cytoplasm</keyword>
<sequence length="135" mass="14786">MTQHLTIEQMRDIAVAALEDIKGEDILVLDTTKLTAMFECMIVASGNSNRQVKALANSAREKLKEAGAEILGMEGDVTGEWVLVDAGPLIIHVMLPAVRDYYNIEQLWGGQKPTFNPTRPWEAAIQAHDDPAGKA</sequence>
<dbReference type="OrthoDB" id="9793681at2"/>
<comment type="function">
    <text evidence="2">Functions as a ribosomal silencing factor. Interacts with ribosomal protein uL14 (rplN), blocking formation of intersubunit bridge B8. Prevents association of the 30S and 50S ribosomal subunits and the formation of functional ribosomes, thus repressing translation.</text>
</comment>
<keyword evidence="2" id="KW-0810">Translation regulation</keyword>
<evidence type="ECO:0000313" key="4">
    <source>
        <dbReference type="Proteomes" id="UP000186513"/>
    </source>
</evidence>
<reference evidence="3 4" key="1">
    <citation type="submission" date="2016-11" db="EMBL/GenBank/DDBJ databases">
        <authorList>
            <person name="Jaros S."/>
            <person name="Januszkiewicz K."/>
            <person name="Wedrychowicz H."/>
        </authorList>
    </citation>
    <scope>NUCLEOTIDE SEQUENCE [LARGE SCALE GENOMIC DNA]</scope>
    <source>
        <strain evidence="3 4">DSM 18899</strain>
    </source>
</reference>
<dbReference type="GO" id="GO:0005737">
    <property type="term" value="C:cytoplasm"/>
    <property type="evidence" value="ECO:0007669"/>
    <property type="project" value="UniProtKB-SubCell"/>
</dbReference>
<gene>
    <name evidence="2" type="primary">rsfS</name>
    <name evidence="3" type="ORF">SAMN02745887_00034</name>
</gene>
<proteinExistence type="inferred from homology"/>
<dbReference type="GO" id="GO:0090071">
    <property type="term" value="P:negative regulation of ribosome biogenesis"/>
    <property type="evidence" value="ECO:0007669"/>
    <property type="project" value="UniProtKB-UniRule"/>
</dbReference>
<dbReference type="GO" id="GO:0017148">
    <property type="term" value="P:negative regulation of translation"/>
    <property type="evidence" value="ECO:0007669"/>
    <property type="project" value="UniProtKB-UniRule"/>
</dbReference>
<dbReference type="GO" id="GO:0043023">
    <property type="term" value="F:ribosomal large subunit binding"/>
    <property type="evidence" value="ECO:0007669"/>
    <property type="project" value="TreeGrafter"/>
</dbReference>
<protein>
    <recommendedName>
        <fullName evidence="2">Ribosomal silencing factor RsfS</fullName>
    </recommendedName>
</protein>
<comment type="subunit">
    <text evidence="2">Interacts with ribosomal protein uL14 (rplN).</text>
</comment>
<accession>A0A1K2H3G4</accession>
<dbReference type="Pfam" id="PF02410">
    <property type="entry name" value="RsfS"/>
    <property type="match status" value="1"/>
</dbReference>
<dbReference type="SUPFAM" id="SSF81301">
    <property type="entry name" value="Nucleotidyltransferase"/>
    <property type="match status" value="1"/>
</dbReference>
<evidence type="ECO:0000313" key="3">
    <source>
        <dbReference type="EMBL" id="SFZ70074.1"/>
    </source>
</evidence>
<dbReference type="Gene3D" id="3.30.460.10">
    <property type="entry name" value="Beta Polymerase, domain 2"/>
    <property type="match status" value="1"/>
</dbReference>
<evidence type="ECO:0000256" key="2">
    <source>
        <dbReference type="HAMAP-Rule" id="MF_01477"/>
    </source>
</evidence>
<dbReference type="AlphaFoldDB" id="A0A1K2H3G4"/>
<dbReference type="PANTHER" id="PTHR21043:SF0">
    <property type="entry name" value="MITOCHONDRIAL ASSEMBLY OF RIBOSOMAL LARGE SUBUNIT PROTEIN 1"/>
    <property type="match status" value="1"/>
</dbReference>
<comment type="subcellular location">
    <subcellularLocation>
        <location evidence="2">Cytoplasm</location>
    </subcellularLocation>
</comment>
<keyword evidence="4" id="KW-1185">Reference proteome</keyword>